<evidence type="ECO:0000313" key="2">
    <source>
        <dbReference type="EMBL" id="THG05917.1"/>
    </source>
</evidence>
<gene>
    <name evidence="2" type="ORF">TEA_007008</name>
</gene>
<proteinExistence type="predicted"/>
<feature type="region of interest" description="Disordered" evidence="1">
    <location>
        <begin position="59"/>
        <end position="80"/>
    </location>
</feature>
<dbReference type="PANTHER" id="PTHR33601:SF1">
    <property type="entry name" value="PROTEIN LITTLE ZIPPER 4"/>
    <property type="match status" value="1"/>
</dbReference>
<accession>A0A4V3WLU7</accession>
<comment type="caution">
    <text evidence="2">The sequence shown here is derived from an EMBL/GenBank/DDBJ whole genome shotgun (WGS) entry which is preliminary data.</text>
</comment>
<reference evidence="2 3" key="1">
    <citation type="journal article" date="2018" name="Proc. Natl. Acad. Sci. U.S.A.">
        <title>Draft genome sequence of Camellia sinensis var. sinensis provides insights into the evolution of the tea genome and tea quality.</title>
        <authorList>
            <person name="Wei C."/>
            <person name="Yang H."/>
            <person name="Wang S."/>
            <person name="Zhao J."/>
            <person name="Liu C."/>
            <person name="Gao L."/>
            <person name="Xia E."/>
            <person name="Lu Y."/>
            <person name="Tai Y."/>
            <person name="She G."/>
            <person name="Sun J."/>
            <person name="Cao H."/>
            <person name="Tong W."/>
            <person name="Gao Q."/>
            <person name="Li Y."/>
            <person name="Deng W."/>
            <person name="Jiang X."/>
            <person name="Wang W."/>
            <person name="Chen Q."/>
            <person name="Zhang S."/>
            <person name="Li H."/>
            <person name="Wu J."/>
            <person name="Wang P."/>
            <person name="Li P."/>
            <person name="Shi C."/>
            <person name="Zheng F."/>
            <person name="Jian J."/>
            <person name="Huang B."/>
            <person name="Shan D."/>
            <person name="Shi M."/>
            <person name="Fang C."/>
            <person name="Yue Y."/>
            <person name="Li F."/>
            <person name="Li D."/>
            <person name="Wei S."/>
            <person name="Han B."/>
            <person name="Jiang C."/>
            <person name="Yin Y."/>
            <person name="Xia T."/>
            <person name="Zhang Z."/>
            <person name="Bennetzen J.L."/>
            <person name="Zhao S."/>
            <person name="Wan X."/>
        </authorList>
    </citation>
    <scope>NUCLEOTIDE SEQUENCE [LARGE SCALE GENOMIC DNA]</scope>
    <source>
        <strain evidence="3">cv. Shuchazao</strain>
        <tissue evidence="2">Leaf</tissue>
    </source>
</reference>
<dbReference type="PANTHER" id="PTHR33601">
    <property type="entry name" value="PROTEIN LITTLE ZIPPER 4"/>
    <property type="match status" value="1"/>
</dbReference>
<dbReference type="Proteomes" id="UP000306102">
    <property type="component" value="Unassembled WGS sequence"/>
</dbReference>
<feature type="compositionally biased region" description="Polar residues" evidence="1">
    <location>
        <begin position="207"/>
        <end position="219"/>
    </location>
</feature>
<dbReference type="InterPro" id="IPR039312">
    <property type="entry name" value="ZPR"/>
</dbReference>
<feature type="region of interest" description="Disordered" evidence="1">
    <location>
        <begin position="183"/>
        <end position="219"/>
    </location>
</feature>
<name>A0A4V3WLU7_CAMSN</name>
<feature type="compositionally biased region" description="Low complexity" evidence="1">
    <location>
        <begin position="183"/>
        <end position="204"/>
    </location>
</feature>
<evidence type="ECO:0000313" key="3">
    <source>
        <dbReference type="Proteomes" id="UP000306102"/>
    </source>
</evidence>
<feature type="region of interest" description="Disordered" evidence="1">
    <location>
        <begin position="1"/>
        <end position="36"/>
    </location>
</feature>
<protein>
    <submittedName>
        <fullName evidence="2">Uncharacterized protein</fullName>
    </submittedName>
</protein>
<sequence length="219" mass="24096">MEVDSNGGDNPSVNEGEQVESDFRPPQKQVEEPKKDMCFSSREEVYTFYATYAKIMEVDSNGGDNPSVNEGEQVESDFRPPQKQLEEPKKDMCFSLREEVVNAIGGTSLIPSDFVRGTPRSLMSAPTQMFGSGCLTPSGFATTMDKVNSKLYLENCYIIQENERLRKRAQLLNQENQALLSELKNKLSNGGPSSKLKGGPSSLPDLNLSSTSSPNANKP</sequence>
<evidence type="ECO:0000256" key="1">
    <source>
        <dbReference type="SAM" id="MobiDB-lite"/>
    </source>
</evidence>
<keyword evidence="3" id="KW-1185">Reference proteome</keyword>
<organism evidence="2 3">
    <name type="scientific">Camellia sinensis var. sinensis</name>
    <name type="common">China tea</name>
    <dbReference type="NCBI Taxonomy" id="542762"/>
    <lineage>
        <taxon>Eukaryota</taxon>
        <taxon>Viridiplantae</taxon>
        <taxon>Streptophyta</taxon>
        <taxon>Embryophyta</taxon>
        <taxon>Tracheophyta</taxon>
        <taxon>Spermatophyta</taxon>
        <taxon>Magnoliopsida</taxon>
        <taxon>eudicotyledons</taxon>
        <taxon>Gunneridae</taxon>
        <taxon>Pentapetalae</taxon>
        <taxon>asterids</taxon>
        <taxon>Ericales</taxon>
        <taxon>Theaceae</taxon>
        <taxon>Camellia</taxon>
    </lineage>
</organism>
<feature type="compositionally biased region" description="Basic and acidic residues" evidence="1">
    <location>
        <begin position="21"/>
        <end position="36"/>
    </location>
</feature>
<dbReference type="EMBL" id="SDRB02010539">
    <property type="protein sequence ID" value="THG05917.1"/>
    <property type="molecule type" value="Genomic_DNA"/>
</dbReference>
<dbReference type="AlphaFoldDB" id="A0A4V3WLU7"/>